<dbReference type="PANTHER" id="PTHR33964:SF1">
    <property type="entry name" value="RE45066P"/>
    <property type="match status" value="1"/>
</dbReference>
<dbReference type="VEuPathDB" id="VectorBase:RSAN_043811"/>
<protein>
    <submittedName>
        <fullName evidence="2">Uncharacterized protein</fullName>
    </submittedName>
</protein>
<sequence length="310" mass="34118">MDTNTASRQADHVTGGAKQSFHQNDAKSKYVVNDSATVVKPNVPTRCIPNVMMTVNRWRDKVQIPCTLNFINQCTEGLSRAAALVAVKALEENIEAVCNVDSDPYKGKCELTLQPGCKVETLRACGDDYIPYKNDPHLHESGQEFEEGCKKDKVQIPCTLKFINDCTIGLSKAAALVAVKALEENIEAACSVGSEAYNNYQKIIKCMNSQGAKLHKCMNDFQGILERAVVKAPTKDIIHYTCWVGAQDYMVKIAEDMFGETLNLVCGRYKKGSAECKSLPPLPRLGAKDRRLNNVVEILLEAAGTLGRKN</sequence>
<gene>
    <name evidence="2" type="ORF">HPB52_011541</name>
</gene>
<evidence type="ECO:0000313" key="3">
    <source>
        <dbReference type="Proteomes" id="UP000821837"/>
    </source>
</evidence>
<evidence type="ECO:0000313" key="2">
    <source>
        <dbReference type="EMBL" id="KAH7972378.1"/>
    </source>
</evidence>
<evidence type="ECO:0000256" key="1">
    <source>
        <dbReference type="SAM" id="MobiDB-lite"/>
    </source>
</evidence>
<dbReference type="VEuPathDB" id="VectorBase:RSAN_042920"/>
<dbReference type="EMBL" id="JABSTV010001247">
    <property type="protein sequence ID" value="KAH7972378.1"/>
    <property type="molecule type" value="Genomic_DNA"/>
</dbReference>
<feature type="region of interest" description="Disordered" evidence="1">
    <location>
        <begin position="1"/>
        <end position="22"/>
    </location>
</feature>
<comment type="caution">
    <text evidence="2">The sequence shown here is derived from an EMBL/GenBank/DDBJ whole genome shotgun (WGS) entry which is preliminary data.</text>
</comment>
<dbReference type="Proteomes" id="UP000821837">
    <property type="component" value="Chromosome 11"/>
</dbReference>
<proteinExistence type="predicted"/>
<keyword evidence="3" id="KW-1185">Reference proteome</keyword>
<organism evidence="2 3">
    <name type="scientific">Rhipicephalus sanguineus</name>
    <name type="common">Brown dog tick</name>
    <name type="synonym">Ixodes sanguineus</name>
    <dbReference type="NCBI Taxonomy" id="34632"/>
    <lineage>
        <taxon>Eukaryota</taxon>
        <taxon>Metazoa</taxon>
        <taxon>Ecdysozoa</taxon>
        <taxon>Arthropoda</taxon>
        <taxon>Chelicerata</taxon>
        <taxon>Arachnida</taxon>
        <taxon>Acari</taxon>
        <taxon>Parasitiformes</taxon>
        <taxon>Ixodida</taxon>
        <taxon>Ixodoidea</taxon>
        <taxon>Ixodidae</taxon>
        <taxon>Rhipicephalinae</taxon>
        <taxon>Rhipicephalus</taxon>
        <taxon>Rhipicephalus</taxon>
    </lineage>
</organism>
<dbReference type="PANTHER" id="PTHR33964">
    <property type="entry name" value="RE45066P-RELATED"/>
    <property type="match status" value="1"/>
</dbReference>
<dbReference type="AlphaFoldDB" id="A0A9D4T5I3"/>
<reference evidence="2" key="1">
    <citation type="journal article" date="2020" name="Cell">
        <title>Large-Scale Comparative Analyses of Tick Genomes Elucidate Their Genetic Diversity and Vector Capacities.</title>
        <authorList>
            <consortium name="Tick Genome and Microbiome Consortium (TIGMIC)"/>
            <person name="Jia N."/>
            <person name="Wang J."/>
            <person name="Shi W."/>
            <person name="Du L."/>
            <person name="Sun Y."/>
            <person name="Zhan W."/>
            <person name="Jiang J.F."/>
            <person name="Wang Q."/>
            <person name="Zhang B."/>
            <person name="Ji P."/>
            <person name="Bell-Sakyi L."/>
            <person name="Cui X.M."/>
            <person name="Yuan T.T."/>
            <person name="Jiang B.G."/>
            <person name="Yang W.F."/>
            <person name="Lam T.T."/>
            <person name="Chang Q.C."/>
            <person name="Ding S.J."/>
            <person name="Wang X.J."/>
            <person name="Zhu J.G."/>
            <person name="Ruan X.D."/>
            <person name="Zhao L."/>
            <person name="Wei J.T."/>
            <person name="Ye R.Z."/>
            <person name="Que T.C."/>
            <person name="Du C.H."/>
            <person name="Zhou Y.H."/>
            <person name="Cheng J.X."/>
            <person name="Dai P.F."/>
            <person name="Guo W.B."/>
            <person name="Han X.H."/>
            <person name="Huang E.J."/>
            <person name="Li L.F."/>
            <person name="Wei W."/>
            <person name="Gao Y.C."/>
            <person name="Liu J.Z."/>
            <person name="Shao H.Z."/>
            <person name="Wang X."/>
            <person name="Wang C.C."/>
            <person name="Yang T.C."/>
            <person name="Huo Q.B."/>
            <person name="Li W."/>
            <person name="Chen H.Y."/>
            <person name="Chen S.E."/>
            <person name="Zhou L.G."/>
            <person name="Ni X.B."/>
            <person name="Tian J.H."/>
            <person name="Sheng Y."/>
            <person name="Liu T."/>
            <person name="Pan Y.S."/>
            <person name="Xia L.Y."/>
            <person name="Li J."/>
            <person name="Zhao F."/>
            <person name="Cao W.C."/>
        </authorList>
    </citation>
    <scope>NUCLEOTIDE SEQUENCE</scope>
    <source>
        <strain evidence="2">Rsan-2018</strain>
    </source>
</reference>
<accession>A0A9D4T5I3</accession>
<reference evidence="2" key="2">
    <citation type="submission" date="2021-09" db="EMBL/GenBank/DDBJ databases">
        <authorList>
            <person name="Jia N."/>
            <person name="Wang J."/>
            <person name="Shi W."/>
            <person name="Du L."/>
            <person name="Sun Y."/>
            <person name="Zhan W."/>
            <person name="Jiang J."/>
            <person name="Wang Q."/>
            <person name="Zhang B."/>
            <person name="Ji P."/>
            <person name="Sakyi L.B."/>
            <person name="Cui X."/>
            <person name="Yuan T."/>
            <person name="Jiang B."/>
            <person name="Yang W."/>
            <person name="Lam T.T.-Y."/>
            <person name="Chang Q."/>
            <person name="Ding S."/>
            <person name="Wang X."/>
            <person name="Zhu J."/>
            <person name="Ruan X."/>
            <person name="Zhao L."/>
            <person name="Wei J."/>
            <person name="Que T."/>
            <person name="Du C."/>
            <person name="Cheng J."/>
            <person name="Dai P."/>
            <person name="Han X."/>
            <person name="Huang E."/>
            <person name="Gao Y."/>
            <person name="Liu J."/>
            <person name="Shao H."/>
            <person name="Ye R."/>
            <person name="Li L."/>
            <person name="Wei W."/>
            <person name="Wang X."/>
            <person name="Wang C."/>
            <person name="Huo Q."/>
            <person name="Li W."/>
            <person name="Guo W."/>
            <person name="Chen H."/>
            <person name="Chen S."/>
            <person name="Zhou L."/>
            <person name="Zhou L."/>
            <person name="Ni X."/>
            <person name="Tian J."/>
            <person name="Zhou Y."/>
            <person name="Sheng Y."/>
            <person name="Liu T."/>
            <person name="Pan Y."/>
            <person name="Xia L."/>
            <person name="Li J."/>
            <person name="Zhao F."/>
            <person name="Cao W."/>
        </authorList>
    </citation>
    <scope>NUCLEOTIDE SEQUENCE</scope>
    <source>
        <strain evidence="2">Rsan-2018</strain>
        <tissue evidence="2">Larvae</tissue>
    </source>
</reference>
<name>A0A9D4T5I3_RHISA</name>